<reference evidence="2" key="1">
    <citation type="journal article" date="2020" name="Nature">
        <title>Giant virus diversity and host interactions through global metagenomics.</title>
        <authorList>
            <person name="Schulz F."/>
            <person name="Roux S."/>
            <person name="Paez-Espino D."/>
            <person name="Jungbluth S."/>
            <person name="Walsh D.A."/>
            <person name="Denef V.J."/>
            <person name="McMahon K.D."/>
            <person name="Konstantinidis K.T."/>
            <person name="Eloe-Fadrosh E.A."/>
            <person name="Kyrpides N.C."/>
            <person name="Woyke T."/>
        </authorList>
    </citation>
    <scope>NUCLEOTIDE SEQUENCE</scope>
    <source>
        <strain evidence="2">GVMAG-S-ERX555961-36</strain>
    </source>
</reference>
<sequence length="214" mass="23248">MDKHNYFIIACIFAILIMIAKFNMTDTDTSLPYLPHVDPSQTPQIIKTALTKPKSMIKSGLVELGTINSVNKLQETFKLCESDDFDEGYTTEKVDDVTSDIIEEFGMKKAAKAAKKAAKKASKKAQKTAKKIFGGNVKKIQSNSSIVSPVCPPPCKDTCHVCPAESDDIKTGSLVKRINDLGPGKEVKDIAYKVDALTKQLSHIIAINSAIAGT</sequence>
<evidence type="ECO:0000313" key="2">
    <source>
        <dbReference type="EMBL" id="QHS83627.1"/>
    </source>
</evidence>
<evidence type="ECO:0000256" key="1">
    <source>
        <dbReference type="SAM" id="Phobius"/>
    </source>
</evidence>
<feature type="transmembrane region" description="Helical" evidence="1">
    <location>
        <begin position="6"/>
        <end position="24"/>
    </location>
</feature>
<dbReference type="AlphaFoldDB" id="A0A6C0AUL3"/>
<name>A0A6C0AUL3_9ZZZZ</name>
<keyword evidence="1" id="KW-0812">Transmembrane</keyword>
<protein>
    <submittedName>
        <fullName evidence="2">Uncharacterized protein</fullName>
    </submittedName>
</protein>
<organism evidence="2">
    <name type="scientific">viral metagenome</name>
    <dbReference type="NCBI Taxonomy" id="1070528"/>
    <lineage>
        <taxon>unclassified sequences</taxon>
        <taxon>metagenomes</taxon>
        <taxon>organismal metagenomes</taxon>
    </lineage>
</organism>
<proteinExistence type="predicted"/>
<keyword evidence="1" id="KW-1133">Transmembrane helix</keyword>
<keyword evidence="1" id="KW-0472">Membrane</keyword>
<dbReference type="EMBL" id="MN738761">
    <property type="protein sequence ID" value="QHS83627.1"/>
    <property type="molecule type" value="Genomic_DNA"/>
</dbReference>
<accession>A0A6C0AUL3</accession>